<dbReference type="EMBL" id="KB305978">
    <property type="protein sequence ID" value="ELU00469.1"/>
    <property type="molecule type" value="Genomic_DNA"/>
</dbReference>
<reference evidence="4" key="1">
    <citation type="submission" date="2012-12" db="EMBL/GenBank/DDBJ databases">
        <authorList>
            <person name="Hellsten U."/>
            <person name="Grimwood J."/>
            <person name="Chapman J.A."/>
            <person name="Shapiro H."/>
            <person name="Aerts A."/>
            <person name="Otillar R.P."/>
            <person name="Terry A.Y."/>
            <person name="Boore J.L."/>
            <person name="Simakov O."/>
            <person name="Marletaz F."/>
            <person name="Cho S.-J."/>
            <person name="Edsinger-Gonzales E."/>
            <person name="Havlak P."/>
            <person name="Kuo D.-H."/>
            <person name="Larsson T."/>
            <person name="Lv J."/>
            <person name="Arendt D."/>
            <person name="Savage R."/>
            <person name="Osoegawa K."/>
            <person name="de Jong P."/>
            <person name="Lindberg D.R."/>
            <person name="Seaver E.C."/>
            <person name="Weisblat D.A."/>
            <person name="Putnam N.H."/>
            <person name="Grigoriev I.V."/>
            <person name="Rokhsar D.S."/>
        </authorList>
    </citation>
    <scope>NUCLEOTIDE SEQUENCE</scope>
    <source>
        <strain evidence="4">I ESC-2004</strain>
    </source>
</reference>
<organism evidence="2">
    <name type="scientific">Capitella teleta</name>
    <name type="common">Polychaete worm</name>
    <dbReference type="NCBI Taxonomy" id="283909"/>
    <lineage>
        <taxon>Eukaryota</taxon>
        <taxon>Metazoa</taxon>
        <taxon>Spiralia</taxon>
        <taxon>Lophotrochozoa</taxon>
        <taxon>Annelida</taxon>
        <taxon>Polychaeta</taxon>
        <taxon>Sedentaria</taxon>
        <taxon>Scolecida</taxon>
        <taxon>Capitellidae</taxon>
        <taxon>Capitella</taxon>
    </lineage>
</organism>
<evidence type="ECO:0000313" key="4">
    <source>
        <dbReference type="Proteomes" id="UP000014760"/>
    </source>
</evidence>
<proteinExistence type="predicted"/>
<evidence type="ECO:0000256" key="1">
    <source>
        <dbReference type="SAM" id="MobiDB-lite"/>
    </source>
</evidence>
<keyword evidence="4" id="KW-1185">Reference proteome</keyword>
<feature type="region of interest" description="Disordered" evidence="1">
    <location>
        <begin position="162"/>
        <end position="184"/>
    </location>
</feature>
<dbReference type="HOGENOM" id="CLU_1471748_0_0_1"/>
<reference evidence="2 4" key="2">
    <citation type="journal article" date="2013" name="Nature">
        <title>Insights into bilaterian evolution from three spiralian genomes.</title>
        <authorList>
            <person name="Simakov O."/>
            <person name="Marletaz F."/>
            <person name="Cho S.J."/>
            <person name="Edsinger-Gonzales E."/>
            <person name="Havlak P."/>
            <person name="Hellsten U."/>
            <person name="Kuo D.H."/>
            <person name="Larsson T."/>
            <person name="Lv J."/>
            <person name="Arendt D."/>
            <person name="Savage R."/>
            <person name="Osoegawa K."/>
            <person name="de Jong P."/>
            <person name="Grimwood J."/>
            <person name="Chapman J.A."/>
            <person name="Shapiro H."/>
            <person name="Aerts A."/>
            <person name="Otillar R.P."/>
            <person name="Terry A.Y."/>
            <person name="Boore J.L."/>
            <person name="Grigoriev I.V."/>
            <person name="Lindberg D.R."/>
            <person name="Seaver E.C."/>
            <person name="Weisblat D.A."/>
            <person name="Putnam N.H."/>
            <person name="Rokhsar D.S."/>
        </authorList>
    </citation>
    <scope>NUCLEOTIDE SEQUENCE</scope>
    <source>
        <strain evidence="2 4">I ESC-2004</strain>
    </source>
</reference>
<feature type="compositionally biased region" description="Acidic residues" evidence="1">
    <location>
        <begin position="175"/>
        <end position="184"/>
    </location>
</feature>
<feature type="non-terminal residue" evidence="2">
    <location>
        <position position="184"/>
    </location>
</feature>
<evidence type="ECO:0000313" key="3">
    <source>
        <dbReference type="EnsemblMetazoa" id="CapteP218555"/>
    </source>
</evidence>
<dbReference type="Proteomes" id="UP000014760">
    <property type="component" value="Unassembled WGS sequence"/>
</dbReference>
<sequence length="184" mass="20805">MASNEAFKKKVLESLRLVEGMDPSQRAEATSFLSETVERLSSPSTPKTRKTLKKKIKVEKGQDPVSMDTRSRRQTQTPKRFSEYLLEDTTDKKCKTSETSTKKSSKKNKSMKESVKIEADDGEGPVGLDDMNFNATVEVKRLDDHDLSQFLIVKVEDPNEDFAEGNESYTVSMEAIEDPDEENE</sequence>
<feature type="compositionally biased region" description="Polar residues" evidence="1">
    <location>
        <begin position="27"/>
        <end position="44"/>
    </location>
</feature>
<feature type="region of interest" description="Disordered" evidence="1">
    <location>
        <begin position="20"/>
        <end position="129"/>
    </location>
</feature>
<feature type="compositionally biased region" description="Basic residues" evidence="1">
    <location>
        <begin position="47"/>
        <end position="57"/>
    </location>
</feature>
<name>R7U3D7_CAPTE</name>
<gene>
    <name evidence="2" type="ORF">CAPTEDRAFT_218555</name>
</gene>
<dbReference type="AlphaFoldDB" id="R7U3D7"/>
<dbReference type="EnsemblMetazoa" id="CapteT218555">
    <property type="protein sequence ID" value="CapteP218555"/>
    <property type="gene ID" value="CapteG218555"/>
</dbReference>
<feature type="compositionally biased region" description="Basic and acidic residues" evidence="1">
    <location>
        <begin position="110"/>
        <end position="119"/>
    </location>
</feature>
<accession>R7U3D7</accession>
<evidence type="ECO:0000313" key="2">
    <source>
        <dbReference type="EMBL" id="ELU00469.1"/>
    </source>
</evidence>
<protein>
    <submittedName>
        <fullName evidence="2 3">Uncharacterized protein</fullName>
    </submittedName>
</protein>
<reference evidence="3" key="3">
    <citation type="submission" date="2015-06" db="UniProtKB">
        <authorList>
            <consortium name="EnsemblMetazoa"/>
        </authorList>
    </citation>
    <scope>IDENTIFICATION</scope>
</reference>
<dbReference type="EMBL" id="AMQN01026098">
    <property type="status" value="NOT_ANNOTATED_CDS"/>
    <property type="molecule type" value="Genomic_DNA"/>
</dbReference>